<accession>A0ABX0DFJ3</accession>
<feature type="compositionally biased region" description="Basic and acidic residues" evidence="1">
    <location>
        <begin position="41"/>
        <end position="50"/>
    </location>
</feature>
<name>A0ABX0DFJ3_9ACTN</name>
<reference evidence="2 3" key="1">
    <citation type="submission" date="2020-02" db="EMBL/GenBank/DDBJ databases">
        <title>Whole-genome analyses of novel actinobacteria.</title>
        <authorList>
            <person name="Sahin N."/>
            <person name="Tokatli A."/>
        </authorList>
    </citation>
    <scope>NUCLEOTIDE SEQUENCE [LARGE SCALE GENOMIC DNA]</scope>
    <source>
        <strain evidence="2 3">YC419</strain>
    </source>
</reference>
<proteinExistence type="predicted"/>
<gene>
    <name evidence="2" type="ORF">G6048_00215</name>
</gene>
<evidence type="ECO:0000313" key="2">
    <source>
        <dbReference type="EMBL" id="NGO40641.1"/>
    </source>
</evidence>
<feature type="compositionally biased region" description="Acidic residues" evidence="1">
    <location>
        <begin position="67"/>
        <end position="80"/>
    </location>
</feature>
<keyword evidence="3" id="KW-1185">Reference proteome</keyword>
<comment type="caution">
    <text evidence="2">The sequence shown here is derived from an EMBL/GenBank/DDBJ whole genome shotgun (WGS) entry which is preliminary data.</text>
</comment>
<sequence length="80" mass="8945">MSAPEENDARPVDRDVVIDEDPAEESDDEKYERSAAQAARRISDYDRDPVAEELAAAAGAVDRVLDPEPEPETDYNIEPW</sequence>
<evidence type="ECO:0000313" key="3">
    <source>
        <dbReference type="Proteomes" id="UP001518140"/>
    </source>
</evidence>
<feature type="compositionally biased region" description="Basic and acidic residues" evidence="1">
    <location>
        <begin position="7"/>
        <end position="17"/>
    </location>
</feature>
<dbReference type="Proteomes" id="UP001518140">
    <property type="component" value="Unassembled WGS sequence"/>
</dbReference>
<protein>
    <submittedName>
        <fullName evidence="2">Uncharacterized protein</fullName>
    </submittedName>
</protein>
<dbReference type="RefSeq" id="WP_165337327.1">
    <property type="nucleotide sequence ID" value="NZ_JAAKZX010000001.1"/>
</dbReference>
<evidence type="ECO:0000256" key="1">
    <source>
        <dbReference type="SAM" id="MobiDB-lite"/>
    </source>
</evidence>
<organism evidence="2 3">
    <name type="scientific">Streptomyces ureilyticus</name>
    <dbReference type="NCBI Taxonomy" id="1775131"/>
    <lineage>
        <taxon>Bacteria</taxon>
        <taxon>Bacillati</taxon>
        <taxon>Actinomycetota</taxon>
        <taxon>Actinomycetes</taxon>
        <taxon>Kitasatosporales</taxon>
        <taxon>Streptomycetaceae</taxon>
        <taxon>Streptomyces</taxon>
    </lineage>
</organism>
<feature type="compositionally biased region" description="Acidic residues" evidence="1">
    <location>
        <begin position="18"/>
        <end position="29"/>
    </location>
</feature>
<dbReference type="EMBL" id="JAAKZX010000001">
    <property type="protein sequence ID" value="NGO40641.1"/>
    <property type="molecule type" value="Genomic_DNA"/>
</dbReference>
<feature type="region of interest" description="Disordered" evidence="1">
    <location>
        <begin position="1"/>
        <end position="80"/>
    </location>
</feature>